<accession>A0A9N8J4R7</accession>
<dbReference type="GO" id="GO:0003677">
    <property type="term" value="F:DNA binding"/>
    <property type="evidence" value="ECO:0007669"/>
    <property type="project" value="UniProtKB-UniRule"/>
</dbReference>
<protein>
    <recommendedName>
        <fullName evidence="3">HTH tetR-type domain-containing protein</fullName>
    </recommendedName>
</protein>
<evidence type="ECO:0000313" key="5">
    <source>
        <dbReference type="Proteomes" id="UP000533639"/>
    </source>
</evidence>
<name>A0A9N8J4R7_9FLAO</name>
<comment type="caution">
    <text evidence="4">The sequence shown here is derived from an EMBL/GenBank/DDBJ whole genome shotgun (WGS) entry which is preliminary data.</text>
</comment>
<dbReference type="SUPFAM" id="SSF46689">
    <property type="entry name" value="Homeodomain-like"/>
    <property type="match status" value="1"/>
</dbReference>
<reference evidence="4 5" key="1">
    <citation type="submission" date="2020-06" db="EMBL/GenBank/DDBJ databases">
        <authorList>
            <person name="Criscuolo A."/>
        </authorList>
    </citation>
    <scope>NUCLEOTIDE SEQUENCE [LARGE SCALE GENOMIC DNA]</scope>
    <source>
        <strain evidence="4">PXU-55</strain>
    </source>
</reference>
<keyword evidence="1 2" id="KW-0238">DNA-binding</keyword>
<dbReference type="InterPro" id="IPR009057">
    <property type="entry name" value="Homeodomain-like_sf"/>
</dbReference>
<organism evidence="4 5">
    <name type="scientific">Flavobacterium panici</name>
    <dbReference type="NCBI Taxonomy" id="2654843"/>
    <lineage>
        <taxon>Bacteria</taxon>
        <taxon>Pseudomonadati</taxon>
        <taxon>Bacteroidota</taxon>
        <taxon>Flavobacteriia</taxon>
        <taxon>Flavobacteriales</taxon>
        <taxon>Flavobacteriaceae</taxon>
        <taxon>Flavobacterium</taxon>
    </lineage>
</organism>
<dbReference type="AlphaFoldDB" id="A0A9N8J4R7"/>
<feature type="domain" description="HTH tetR-type" evidence="3">
    <location>
        <begin position="2"/>
        <end position="60"/>
    </location>
</feature>
<dbReference type="InterPro" id="IPR001647">
    <property type="entry name" value="HTH_TetR"/>
</dbReference>
<feature type="DNA-binding region" description="H-T-H motif" evidence="2">
    <location>
        <begin position="23"/>
        <end position="42"/>
    </location>
</feature>
<gene>
    <name evidence="4" type="ORF">FLAPXU55_03872</name>
</gene>
<dbReference type="Pfam" id="PF00440">
    <property type="entry name" value="TetR_N"/>
    <property type="match status" value="1"/>
</dbReference>
<evidence type="ECO:0000313" key="4">
    <source>
        <dbReference type="EMBL" id="CAC9976148.1"/>
    </source>
</evidence>
<evidence type="ECO:0000259" key="3">
    <source>
        <dbReference type="PROSITE" id="PS50977"/>
    </source>
</evidence>
<dbReference type="RefSeq" id="WP_180860352.1">
    <property type="nucleotide sequence ID" value="NZ_CAIJDE010000058.1"/>
</dbReference>
<proteinExistence type="predicted"/>
<evidence type="ECO:0000256" key="1">
    <source>
        <dbReference type="ARBA" id="ARBA00023125"/>
    </source>
</evidence>
<sequence length="187" mass="21283">MKDTKGKIIESAISILNKNETASIEQIAAEAGITRRTIHRYFSDRLSLIEHCKENMLTVCNEKMTNAYNSSQDPITQIEYMLYAAIEVGNQYCFLKKLYQHTDYSEIKNNNESEYNNIKLQWFKLIENLQSGGYINTELTIGWIYNLFGGIIETAVLSVQSGNISLNDVKKFAWISFKGGIGLSKSK</sequence>
<keyword evidence="5" id="KW-1185">Reference proteome</keyword>
<evidence type="ECO:0000256" key="2">
    <source>
        <dbReference type="PROSITE-ProRule" id="PRU00335"/>
    </source>
</evidence>
<dbReference type="Proteomes" id="UP000533639">
    <property type="component" value="Unassembled WGS sequence"/>
</dbReference>
<dbReference type="Gene3D" id="1.10.357.10">
    <property type="entry name" value="Tetracycline Repressor, domain 2"/>
    <property type="match status" value="1"/>
</dbReference>
<dbReference type="EMBL" id="CAIJDE010000058">
    <property type="protein sequence ID" value="CAC9976148.1"/>
    <property type="molecule type" value="Genomic_DNA"/>
</dbReference>
<dbReference type="PROSITE" id="PS50977">
    <property type="entry name" value="HTH_TETR_2"/>
    <property type="match status" value="1"/>
</dbReference>